<gene>
    <name evidence="2" type="ORF">VFH_III044000</name>
</gene>
<feature type="compositionally biased region" description="Polar residues" evidence="1">
    <location>
        <begin position="1"/>
        <end position="20"/>
    </location>
</feature>
<dbReference type="AlphaFoldDB" id="A0AAV1A070"/>
<reference evidence="2 3" key="1">
    <citation type="submission" date="2023-01" db="EMBL/GenBank/DDBJ databases">
        <authorList>
            <person name="Kreplak J."/>
        </authorList>
    </citation>
    <scope>NUCLEOTIDE SEQUENCE [LARGE SCALE GENOMIC DNA]</scope>
</reference>
<evidence type="ECO:0000313" key="2">
    <source>
        <dbReference type="EMBL" id="CAI8602517.1"/>
    </source>
</evidence>
<dbReference type="Proteomes" id="UP001157006">
    <property type="component" value="Chromosome 3"/>
</dbReference>
<protein>
    <submittedName>
        <fullName evidence="2">Uncharacterized protein</fullName>
    </submittedName>
</protein>
<feature type="region of interest" description="Disordered" evidence="1">
    <location>
        <begin position="1"/>
        <end position="23"/>
    </location>
</feature>
<dbReference type="EMBL" id="OX451738">
    <property type="protein sequence ID" value="CAI8602517.1"/>
    <property type="molecule type" value="Genomic_DNA"/>
</dbReference>
<feature type="region of interest" description="Disordered" evidence="1">
    <location>
        <begin position="140"/>
        <end position="163"/>
    </location>
</feature>
<proteinExistence type="predicted"/>
<name>A0AAV1A070_VICFA</name>
<keyword evidence="3" id="KW-1185">Reference proteome</keyword>
<organism evidence="2 3">
    <name type="scientific">Vicia faba</name>
    <name type="common">Broad bean</name>
    <name type="synonym">Faba vulgaris</name>
    <dbReference type="NCBI Taxonomy" id="3906"/>
    <lineage>
        <taxon>Eukaryota</taxon>
        <taxon>Viridiplantae</taxon>
        <taxon>Streptophyta</taxon>
        <taxon>Embryophyta</taxon>
        <taxon>Tracheophyta</taxon>
        <taxon>Spermatophyta</taxon>
        <taxon>Magnoliopsida</taxon>
        <taxon>eudicotyledons</taxon>
        <taxon>Gunneridae</taxon>
        <taxon>Pentapetalae</taxon>
        <taxon>rosids</taxon>
        <taxon>fabids</taxon>
        <taxon>Fabales</taxon>
        <taxon>Fabaceae</taxon>
        <taxon>Papilionoideae</taxon>
        <taxon>50 kb inversion clade</taxon>
        <taxon>NPAAA clade</taxon>
        <taxon>Hologalegina</taxon>
        <taxon>IRL clade</taxon>
        <taxon>Fabeae</taxon>
        <taxon>Vicia</taxon>
    </lineage>
</organism>
<sequence length="163" mass="18397">MASSQQNPQGSQNIPGSSSSNEERYIEPSRTLLTLIDSLEVLCELIVDFVSMKENGYDLIPDVELQGWTKYFDRLIGHEGGGIRCSDMADKSSDLTKVSKEIFTSGQSSNKIKYLKDYLRIWSKIILECINHRKPTSSPDYINIDQKDRSESRASGVAPQLRF</sequence>
<evidence type="ECO:0000256" key="1">
    <source>
        <dbReference type="SAM" id="MobiDB-lite"/>
    </source>
</evidence>
<evidence type="ECO:0000313" key="3">
    <source>
        <dbReference type="Proteomes" id="UP001157006"/>
    </source>
</evidence>
<accession>A0AAV1A070</accession>